<evidence type="ECO:0000313" key="3">
    <source>
        <dbReference type="Proteomes" id="UP000567922"/>
    </source>
</evidence>
<name>A0A839RHT7_9ACTN</name>
<evidence type="ECO:0000313" key="2">
    <source>
        <dbReference type="EMBL" id="MBB3035980.1"/>
    </source>
</evidence>
<evidence type="ECO:0000259" key="1">
    <source>
        <dbReference type="Pfam" id="PF08044"/>
    </source>
</evidence>
<dbReference type="AlphaFoldDB" id="A0A839RHT7"/>
<dbReference type="Pfam" id="PF08044">
    <property type="entry name" value="DUF1707"/>
    <property type="match status" value="1"/>
</dbReference>
<dbReference type="EMBL" id="JACHWS010000001">
    <property type="protein sequence ID" value="MBB3035980.1"/>
    <property type="molecule type" value="Genomic_DNA"/>
</dbReference>
<protein>
    <recommendedName>
        <fullName evidence="1">DUF1707 domain-containing protein</fullName>
    </recommendedName>
</protein>
<feature type="domain" description="DUF1707" evidence="1">
    <location>
        <begin position="11"/>
        <end position="61"/>
    </location>
</feature>
<organism evidence="2 3">
    <name type="scientific">Hoyosella altamirensis</name>
    <dbReference type="NCBI Taxonomy" id="616997"/>
    <lineage>
        <taxon>Bacteria</taxon>
        <taxon>Bacillati</taxon>
        <taxon>Actinomycetota</taxon>
        <taxon>Actinomycetes</taxon>
        <taxon>Mycobacteriales</taxon>
        <taxon>Hoyosellaceae</taxon>
        <taxon>Hoyosella</taxon>
    </lineage>
</organism>
<accession>A0A839RHT7</accession>
<keyword evidence="3" id="KW-1185">Reference proteome</keyword>
<proteinExistence type="predicted"/>
<dbReference type="Proteomes" id="UP000567922">
    <property type="component" value="Unassembled WGS sequence"/>
</dbReference>
<sequence length="117" mass="12794">MSESPDHDLLLSDDERLHALNVLSEHYAAGRLNVDEFYEQSNTVASARTLDGLRESFRGLPGGVPLESVGGFIRKIQEPERLPAPKQDSDAAKGFLTAERRVGNCLTETSGQPSRVT</sequence>
<gene>
    <name evidence="2" type="ORF">FHU29_000414</name>
</gene>
<comment type="caution">
    <text evidence="2">The sequence shown here is derived from an EMBL/GenBank/DDBJ whole genome shotgun (WGS) entry which is preliminary data.</text>
</comment>
<reference evidence="2 3" key="1">
    <citation type="submission" date="2020-08" db="EMBL/GenBank/DDBJ databases">
        <title>Sequencing the genomes of 1000 actinobacteria strains.</title>
        <authorList>
            <person name="Klenk H.-P."/>
        </authorList>
    </citation>
    <scope>NUCLEOTIDE SEQUENCE [LARGE SCALE GENOMIC DNA]</scope>
    <source>
        <strain evidence="2 3">DSM 45258</strain>
    </source>
</reference>
<dbReference type="InterPro" id="IPR012551">
    <property type="entry name" value="DUF1707_SHOCT-like"/>
</dbReference>